<feature type="transmembrane region" description="Helical" evidence="10">
    <location>
        <begin position="43"/>
        <end position="70"/>
    </location>
</feature>
<evidence type="ECO:0000256" key="7">
    <source>
        <dbReference type="ARBA" id="ARBA00034000"/>
    </source>
</evidence>
<dbReference type="Gene3D" id="1.10.3810.10">
    <property type="entry name" value="Biosynthetic peptidoglycan transglycosylase-like"/>
    <property type="match status" value="1"/>
</dbReference>
<feature type="region of interest" description="Disordered" evidence="9">
    <location>
        <begin position="695"/>
        <end position="809"/>
    </location>
</feature>
<dbReference type="InterPro" id="IPR050396">
    <property type="entry name" value="Glycosyltr_51/Transpeptidase"/>
</dbReference>
<keyword evidence="3" id="KW-0328">Glycosyltransferase</keyword>
<sequence>MSEVRGSSPTPRGTGSRSARGGSSSGRGRYSAAAEAAARNKRFAWALGAVGAVVPAIVLVLIVAFAWTYLTAEIPEPEVSQKATIVDTSGRTIAEVTQPDGNRTVVPYDEIPEVMIQAIVAAEDREFWTNNGFSPRGLSRAVIGQITGDTSAGGGSTITQQYVKNAIVGDERSFSRKFKELAIAAKMNERHGWTKEKILEAYLNTIYFGRGAYGVAVATQKYFNKSITDPARAKKNPLTFEEAALLAGVIRAPSYYDPETNPEATEARWRYVVDSMVTTGAITKQQAAEAKFPKTVKPRADASDVTPGPNGLIKRRVLEELDTIGISERELRTGGLKITTTIDPQVQNAVVQAACRKNKIYKCPNGKLNGEPEDLIASVVSIDPQTGGVRGYYGGDDAEGWDLAQAGLQTGSSFKVFALVAALEQDIPLSKVYSSAPFEATGGLVVENSDGESCGSCNLATAMKMSLNTVYYRLMMDLENGARDVADAAHRAGVAESFGNIEKTLQEPNGEPEGGVVLGQYQSRVIDMASAYATLAASGVYHEPYFVQKVVDAKGDVLFERKPEGKRVFPAKVADNVTAALQPIPAYSNGNSLYDSTLGARPAAAKTGTVQLGDTRQNKDAWMVGYTPQLSTAVWVGTNDGTALKNYNGASIYGSGLPASIWKAAMDAALEGKEIKQFPEPEEVGGVAGVPYEAPATTYAPAPSTRDRGPSLPTFDIPDQGGDGNLTLAPGVTIPIPGAPRGGGNGGGGNGGGAGGGAGGGTGGGTGGGAGGGAGGGTGGGADGGAGGGTGGGAGGGAGGGGVPEPPIG</sequence>
<dbReference type="Gene3D" id="3.40.710.10">
    <property type="entry name" value="DD-peptidase/beta-lactamase superfamily"/>
    <property type="match status" value="1"/>
</dbReference>
<reference evidence="13 14" key="1">
    <citation type="submission" date="2013-02" db="EMBL/GenBank/DDBJ databases">
        <title>Whole genome shotgun sequence of Gordonia paraffinivorans NBRC 108238.</title>
        <authorList>
            <person name="Isaki-Nakamura S."/>
            <person name="Hosoyama A."/>
            <person name="Tsuchikane K."/>
            <person name="Ando Y."/>
            <person name="Baba S."/>
            <person name="Ohji S."/>
            <person name="Hamada M."/>
            <person name="Tamura T."/>
            <person name="Yamazoe A."/>
            <person name="Yamazaki S."/>
            <person name="Fujita N."/>
        </authorList>
    </citation>
    <scope>NUCLEOTIDE SEQUENCE [LARGE SCALE GENOMIC DNA]</scope>
    <source>
        <strain evidence="13 14">NBRC 108238</strain>
    </source>
</reference>
<comment type="catalytic activity">
    <reaction evidence="8">
        <text>[GlcNAc-(1-&gt;4)-Mur2Ac(oyl-L-Ala-gamma-D-Glu-L-Lys-D-Ala-D-Ala)](n)-di-trans,octa-cis-undecaprenyl diphosphate + beta-D-GlcNAc-(1-&gt;4)-Mur2Ac(oyl-L-Ala-gamma-D-Glu-L-Lys-D-Ala-D-Ala)-di-trans,octa-cis-undecaprenyl diphosphate = [GlcNAc-(1-&gt;4)-Mur2Ac(oyl-L-Ala-gamma-D-Glu-L-Lys-D-Ala-D-Ala)](n+1)-di-trans,octa-cis-undecaprenyl diphosphate + di-trans,octa-cis-undecaprenyl diphosphate + H(+)</text>
        <dbReference type="Rhea" id="RHEA:23708"/>
        <dbReference type="Rhea" id="RHEA-COMP:9602"/>
        <dbReference type="Rhea" id="RHEA-COMP:9603"/>
        <dbReference type="ChEBI" id="CHEBI:15378"/>
        <dbReference type="ChEBI" id="CHEBI:58405"/>
        <dbReference type="ChEBI" id="CHEBI:60033"/>
        <dbReference type="ChEBI" id="CHEBI:78435"/>
        <dbReference type="EC" id="2.4.99.28"/>
    </reaction>
</comment>
<evidence type="ECO:0000313" key="14">
    <source>
        <dbReference type="Proteomes" id="UP000035021"/>
    </source>
</evidence>
<feature type="domain" description="Glycosyl transferase family 51" evidence="12">
    <location>
        <begin position="91"/>
        <end position="276"/>
    </location>
</feature>
<evidence type="ECO:0000256" key="6">
    <source>
        <dbReference type="ARBA" id="ARBA00023268"/>
    </source>
</evidence>
<dbReference type="InterPro" id="IPR001264">
    <property type="entry name" value="Glyco_trans_51"/>
</dbReference>
<name>A0ABQ0IMY9_9ACTN</name>
<keyword evidence="2" id="KW-0645">Protease</keyword>
<keyword evidence="10" id="KW-0812">Transmembrane</keyword>
<keyword evidence="10" id="KW-1133">Transmembrane helix</keyword>
<dbReference type="EMBL" id="BAOQ01000027">
    <property type="protein sequence ID" value="GAC84931.1"/>
    <property type="molecule type" value="Genomic_DNA"/>
</dbReference>
<keyword evidence="4" id="KW-0808">Transferase</keyword>
<keyword evidence="1" id="KW-0121">Carboxypeptidase</keyword>
<dbReference type="InterPro" id="IPR001460">
    <property type="entry name" value="PCN-bd_Tpept"/>
</dbReference>
<dbReference type="SUPFAM" id="SSF56601">
    <property type="entry name" value="beta-lactamase/transpeptidase-like"/>
    <property type="match status" value="1"/>
</dbReference>
<keyword evidence="10" id="KW-0472">Membrane</keyword>
<dbReference type="PANTHER" id="PTHR32282:SF34">
    <property type="entry name" value="PENICILLIN-BINDING PROTEIN 1A"/>
    <property type="match status" value="1"/>
</dbReference>
<dbReference type="Pfam" id="PF00912">
    <property type="entry name" value="Transgly"/>
    <property type="match status" value="1"/>
</dbReference>
<dbReference type="Pfam" id="PF00905">
    <property type="entry name" value="Transpeptidase"/>
    <property type="match status" value="1"/>
</dbReference>
<proteinExistence type="predicted"/>
<protein>
    <submittedName>
        <fullName evidence="13">Penicillin-binding protein</fullName>
    </submittedName>
</protein>
<gene>
    <name evidence="13" type="ORF">GP2_027_00760</name>
</gene>
<dbReference type="PANTHER" id="PTHR32282">
    <property type="entry name" value="BINDING PROTEIN TRANSPEPTIDASE, PUTATIVE-RELATED"/>
    <property type="match status" value="1"/>
</dbReference>
<evidence type="ECO:0000256" key="3">
    <source>
        <dbReference type="ARBA" id="ARBA00022676"/>
    </source>
</evidence>
<dbReference type="Proteomes" id="UP000035021">
    <property type="component" value="Unassembled WGS sequence"/>
</dbReference>
<evidence type="ECO:0000256" key="8">
    <source>
        <dbReference type="ARBA" id="ARBA00049902"/>
    </source>
</evidence>
<feature type="domain" description="Penicillin-binding protein transpeptidase" evidence="11">
    <location>
        <begin position="378"/>
        <end position="639"/>
    </location>
</feature>
<comment type="caution">
    <text evidence="13">The sequence shown here is derived from an EMBL/GenBank/DDBJ whole genome shotgun (WGS) entry which is preliminary data.</text>
</comment>
<comment type="catalytic activity">
    <reaction evidence="7">
        <text>Preferential cleavage: (Ac)2-L-Lys-D-Ala-|-D-Ala. Also transpeptidation of peptidyl-alanyl moieties that are N-acyl substituents of D-alanine.</text>
        <dbReference type="EC" id="3.4.16.4"/>
    </reaction>
</comment>
<evidence type="ECO:0000256" key="2">
    <source>
        <dbReference type="ARBA" id="ARBA00022670"/>
    </source>
</evidence>
<evidence type="ECO:0000256" key="4">
    <source>
        <dbReference type="ARBA" id="ARBA00022679"/>
    </source>
</evidence>
<evidence type="ECO:0000256" key="10">
    <source>
        <dbReference type="SAM" id="Phobius"/>
    </source>
</evidence>
<keyword evidence="6" id="KW-0511">Multifunctional enzyme</keyword>
<feature type="compositionally biased region" description="Low complexity" evidence="9">
    <location>
        <begin position="12"/>
        <end position="28"/>
    </location>
</feature>
<dbReference type="InterPro" id="IPR036950">
    <property type="entry name" value="PBP_transglycosylase"/>
</dbReference>
<dbReference type="InterPro" id="IPR012338">
    <property type="entry name" value="Beta-lactam/transpept-like"/>
</dbReference>
<evidence type="ECO:0000313" key="13">
    <source>
        <dbReference type="EMBL" id="GAC84931.1"/>
    </source>
</evidence>
<evidence type="ECO:0000256" key="1">
    <source>
        <dbReference type="ARBA" id="ARBA00022645"/>
    </source>
</evidence>
<keyword evidence="14" id="KW-1185">Reference proteome</keyword>
<dbReference type="SUPFAM" id="SSF53955">
    <property type="entry name" value="Lysozyme-like"/>
    <property type="match status" value="1"/>
</dbReference>
<evidence type="ECO:0000256" key="5">
    <source>
        <dbReference type="ARBA" id="ARBA00022801"/>
    </source>
</evidence>
<keyword evidence="5" id="KW-0378">Hydrolase</keyword>
<organism evidence="13 14">
    <name type="scientific">Gordonia paraffinivorans NBRC 108238</name>
    <dbReference type="NCBI Taxonomy" id="1223543"/>
    <lineage>
        <taxon>Bacteria</taxon>
        <taxon>Bacillati</taxon>
        <taxon>Actinomycetota</taxon>
        <taxon>Actinomycetes</taxon>
        <taxon>Mycobacteriales</taxon>
        <taxon>Gordoniaceae</taxon>
        <taxon>Gordonia</taxon>
    </lineage>
</organism>
<feature type="region of interest" description="Disordered" evidence="9">
    <location>
        <begin position="1"/>
        <end position="28"/>
    </location>
</feature>
<accession>A0ABQ0IMY9</accession>
<evidence type="ECO:0000259" key="12">
    <source>
        <dbReference type="Pfam" id="PF00912"/>
    </source>
</evidence>
<feature type="compositionally biased region" description="Polar residues" evidence="9">
    <location>
        <begin position="1"/>
        <end position="11"/>
    </location>
</feature>
<feature type="compositionally biased region" description="Gly residues" evidence="9">
    <location>
        <begin position="740"/>
        <end position="803"/>
    </location>
</feature>
<evidence type="ECO:0000259" key="11">
    <source>
        <dbReference type="Pfam" id="PF00905"/>
    </source>
</evidence>
<evidence type="ECO:0000256" key="9">
    <source>
        <dbReference type="SAM" id="MobiDB-lite"/>
    </source>
</evidence>
<dbReference type="RefSeq" id="WP_006901157.1">
    <property type="nucleotide sequence ID" value="NZ_BAOQ01000027.1"/>
</dbReference>
<dbReference type="InterPro" id="IPR023346">
    <property type="entry name" value="Lysozyme-like_dom_sf"/>
</dbReference>